<dbReference type="Proteomes" id="UP000824120">
    <property type="component" value="Chromosome 7"/>
</dbReference>
<evidence type="ECO:0000313" key="1">
    <source>
        <dbReference type="EMBL" id="KAG5596412.1"/>
    </source>
</evidence>
<comment type="caution">
    <text evidence="1">The sequence shown here is derived from an EMBL/GenBank/DDBJ whole genome shotgun (WGS) entry which is preliminary data.</text>
</comment>
<reference evidence="1 2" key="1">
    <citation type="submission" date="2020-09" db="EMBL/GenBank/DDBJ databases">
        <title>De no assembly of potato wild relative species, Solanum commersonii.</title>
        <authorList>
            <person name="Cho K."/>
        </authorList>
    </citation>
    <scope>NUCLEOTIDE SEQUENCE [LARGE SCALE GENOMIC DNA]</scope>
    <source>
        <strain evidence="1">LZ3.2</strain>
        <tissue evidence="1">Leaf</tissue>
    </source>
</reference>
<keyword evidence="2" id="KW-1185">Reference proteome</keyword>
<protein>
    <submittedName>
        <fullName evidence="1">Uncharacterized protein</fullName>
    </submittedName>
</protein>
<organism evidence="1 2">
    <name type="scientific">Solanum commersonii</name>
    <name type="common">Commerson's wild potato</name>
    <name type="synonym">Commerson's nightshade</name>
    <dbReference type="NCBI Taxonomy" id="4109"/>
    <lineage>
        <taxon>Eukaryota</taxon>
        <taxon>Viridiplantae</taxon>
        <taxon>Streptophyta</taxon>
        <taxon>Embryophyta</taxon>
        <taxon>Tracheophyta</taxon>
        <taxon>Spermatophyta</taxon>
        <taxon>Magnoliopsida</taxon>
        <taxon>eudicotyledons</taxon>
        <taxon>Gunneridae</taxon>
        <taxon>Pentapetalae</taxon>
        <taxon>asterids</taxon>
        <taxon>lamiids</taxon>
        <taxon>Solanales</taxon>
        <taxon>Solanaceae</taxon>
        <taxon>Solanoideae</taxon>
        <taxon>Solaneae</taxon>
        <taxon>Solanum</taxon>
    </lineage>
</organism>
<sequence>MVQEWDTNLDFFGGLKEENTEHTLRGIHHSKGIFTVSSAYKNLNQIRTQLKFLPWKQGHI</sequence>
<gene>
    <name evidence="1" type="ORF">H5410_037644</name>
</gene>
<evidence type="ECO:0000313" key="2">
    <source>
        <dbReference type="Proteomes" id="UP000824120"/>
    </source>
</evidence>
<accession>A0A9J5YAT3</accession>
<dbReference type="EMBL" id="JACXVP010000007">
    <property type="protein sequence ID" value="KAG5596412.1"/>
    <property type="molecule type" value="Genomic_DNA"/>
</dbReference>
<proteinExistence type="predicted"/>
<name>A0A9J5YAT3_SOLCO</name>
<dbReference type="AlphaFoldDB" id="A0A9J5YAT3"/>